<organism evidence="1 2">
    <name type="scientific">Desulfomicrobium norvegicum (strain DSM 1741 / NCIMB 8310)</name>
    <name type="common">Desulfovibrio baculatus (strain Norway 4)</name>
    <name type="synonym">Desulfovibrio desulfuricans (strain Norway 4)</name>
    <dbReference type="NCBI Taxonomy" id="52561"/>
    <lineage>
        <taxon>Bacteria</taxon>
        <taxon>Pseudomonadati</taxon>
        <taxon>Thermodesulfobacteriota</taxon>
        <taxon>Desulfovibrionia</taxon>
        <taxon>Desulfovibrionales</taxon>
        <taxon>Desulfomicrobiaceae</taxon>
        <taxon>Desulfomicrobium</taxon>
    </lineage>
</organism>
<accession>A0A8G2C5I0</accession>
<gene>
    <name evidence="1" type="ORF">SAMN05421830_11519</name>
</gene>
<dbReference type="EMBL" id="FOTO01000015">
    <property type="protein sequence ID" value="SFM11999.1"/>
    <property type="molecule type" value="Genomic_DNA"/>
</dbReference>
<sequence length="125" mass="13569">MSPNPVAAGVGIIVRDASGAGGVTVDLDGRQLAAEPQDYAIDGVQKTVLEFDVAKILLHVKDRLEKTPGVGDYSIVLPSAVFHMFNEDMELFSSARCFIEVILRRDVTVEDFSENDIAQIQGNFS</sequence>
<proteinExistence type="predicted"/>
<evidence type="ECO:0000313" key="1">
    <source>
        <dbReference type="EMBL" id="SFM11999.1"/>
    </source>
</evidence>
<keyword evidence="2" id="KW-1185">Reference proteome</keyword>
<dbReference type="AlphaFoldDB" id="A0A8G2C5I0"/>
<evidence type="ECO:0000313" key="2">
    <source>
        <dbReference type="Proteomes" id="UP000199581"/>
    </source>
</evidence>
<name>A0A8G2C5I0_DESNO</name>
<reference evidence="1 2" key="1">
    <citation type="submission" date="2016-10" db="EMBL/GenBank/DDBJ databases">
        <authorList>
            <person name="Varghese N."/>
            <person name="Submissions S."/>
        </authorList>
    </citation>
    <scope>NUCLEOTIDE SEQUENCE [LARGE SCALE GENOMIC DNA]</scope>
    <source>
        <strain evidence="1 2">DSM 1741</strain>
    </source>
</reference>
<dbReference type="RefSeq" id="WP_092193931.1">
    <property type="nucleotide sequence ID" value="NZ_FOTO01000015.1"/>
</dbReference>
<protein>
    <submittedName>
        <fullName evidence="1">Uncharacterized protein</fullName>
    </submittedName>
</protein>
<dbReference type="Proteomes" id="UP000199581">
    <property type="component" value="Unassembled WGS sequence"/>
</dbReference>
<comment type="caution">
    <text evidence="1">The sequence shown here is derived from an EMBL/GenBank/DDBJ whole genome shotgun (WGS) entry which is preliminary data.</text>
</comment>